<dbReference type="RefSeq" id="WP_261695949.1">
    <property type="nucleotide sequence ID" value="NZ_CP104694.1"/>
</dbReference>
<evidence type="ECO:0000313" key="2">
    <source>
        <dbReference type="Proteomes" id="UP001064632"/>
    </source>
</evidence>
<accession>A0ABY6BG40</accession>
<evidence type="ECO:0000313" key="1">
    <source>
        <dbReference type="EMBL" id="UXI68991.1"/>
    </source>
</evidence>
<keyword evidence="2" id="KW-1185">Reference proteome</keyword>
<dbReference type="EMBL" id="CP104694">
    <property type="protein sequence ID" value="UXI68991.1"/>
    <property type="molecule type" value="Genomic_DNA"/>
</dbReference>
<sequence length="53" mass="5909">MNNVLNVIAMQAEVANQFAARGEFAACREYLDRLQRECRVAAATVKAYCDANK</sequence>
<organism evidence="1 2">
    <name type="scientific">Tahibacter amnicola</name>
    <dbReference type="NCBI Taxonomy" id="2976241"/>
    <lineage>
        <taxon>Bacteria</taxon>
        <taxon>Pseudomonadati</taxon>
        <taxon>Pseudomonadota</taxon>
        <taxon>Gammaproteobacteria</taxon>
        <taxon>Lysobacterales</taxon>
        <taxon>Rhodanobacteraceae</taxon>
        <taxon>Tahibacter</taxon>
    </lineage>
</organism>
<dbReference type="Proteomes" id="UP001064632">
    <property type="component" value="Chromosome"/>
</dbReference>
<proteinExistence type="predicted"/>
<name>A0ABY6BG40_9GAMM</name>
<evidence type="ECO:0008006" key="3">
    <source>
        <dbReference type="Google" id="ProtNLM"/>
    </source>
</evidence>
<protein>
    <recommendedName>
        <fullName evidence="3">Rop-like protein</fullName>
    </recommendedName>
</protein>
<gene>
    <name evidence="1" type="ORF">N4264_04880</name>
</gene>
<reference evidence="1" key="1">
    <citation type="submission" date="2022-09" db="EMBL/GenBank/DDBJ databases">
        <title>Tahibacter sp. nov., isolated from a fresh water.</title>
        <authorList>
            <person name="Baek J.H."/>
            <person name="Lee J.K."/>
            <person name="Kim J.M."/>
            <person name="Jeon C.O."/>
        </authorList>
    </citation>
    <scope>NUCLEOTIDE SEQUENCE</scope>
    <source>
        <strain evidence="1">W38</strain>
    </source>
</reference>